<protein>
    <submittedName>
        <fullName evidence="1">Uncharacterized protein</fullName>
    </submittedName>
</protein>
<dbReference type="EMBL" id="KJ947870">
    <property type="protein sequence ID" value="AJW30490.1"/>
    <property type="molecule type" value="Genomic_DNA"/>
</dbReference>
<name>A0A0D5A2F2_PROMR</name>
<gene>
    <name evidence="1" type="ORF">FA02_0223</name>
</gene>
<reference evidence="1" key="1">
    <citation type="submission" date="2014-06" db="EMBL/GenBank/DDBJ databases">
        <authorList>
            <person name="Berube P.M."/>
        </authorList>
    </citation>
    <scope>NUCLEOTIDE SEQUENCE</scope>
    <source>
        <strain evidence="1">P0902-H212</strain>
    </source>
</reference>
<sequence>MTAPLIQGASGIEGEKLTYASTNENNKKIYTFTNAKRVPAKELETFSEVAS</sequence>
<evidence type="ECO:0000313" key="1">
    <source>
        <dbReference type="EMBL" id="AJW30490.1"/>
    </source>
</evidence>
<dbReference type="AlphaFoldDB" id="A0A0D5A2F2"/>
<organism evidence="1">
    <name type="scientific">Prochlorococcus marinus str. P0902-H212</name>
    <dbReference type="NCBI Taxonomy" id="1620696"/>
    <lineage>
        <taxon>Bacteria</taxon>
        <taxon>Bacillati</taxon>
        <taxon>Cyanobacteriota</taxon>
        <taxon>Cyanophyceae</taxon>
        <taxon>Synechococcales</taxon>
        <taxon>Prochlorococcaceae</taxon>
        <taxon>Prochlorococcus</taxon>
    </lineage>
</organism>
<proteinExistence type="predicted"/>
<accession>A0A0D5A2F2</accession>